<feature type="transmembrane region" description="Helical" evidence="7">
    <location>
        <begin position="193"/>
        <end position="215"/>
    </location>
</feature>
<dbReference type="AlphaFoldDB" id="L1M8B8"/>
<dbReference type="HOGENOM" id="CLU_077375_0_1_11"/>
<dbReference type="STRING" id="1035195.HMPREF9997_02819"/>
<reference evidence="9 10" key="1">
    <citation type="submission" date="2012-05" db="EMBL/GenBank/DDBJ databases">
        <authorList>
            <person name="Weinstock G."/>
            <person name="Sodergren E."/>
            <person name="Lobos E.A."/>
            <person name="Fulton L."/>
            <person name="Fulton R."/>
            <person name="Courtney L."/>
            <person name="Fronick C."/>
            <person name="O'Laughlin M."/>
            <person name="Godfrey J."/>
            <person name="Wilson R.M."/>
            <person name="Miner T."/>
            <person name="Farmer C."/>
            <person name="Delehaunty K."/>
            <person name="Cordes M."/>
            <person name="Minx P."/>
            <person name="Tomlinson C."/>
            <person name="Chen J."/>
            <person name="Wollam A."/>
            <person name="Pepin K.H."/>
            <person name="Bhonagiri V."/>
            <person name="Zhang X."/>
            <person name="Suruliraj S."/>
            <person name="Warren W."/>
            <person name="Mitreva M."/>
            <person name="Mardis E.R."/>
            <person name="Wilson R.K."/>
        </authorList>
    </citation>
    <scope>NUCLEOTIDE SEQUENCE [LARGE SCALE GENOMIC DNA]</scope>
    <source>
        <strain evidence="9 10">F0235</strain>
    </source>
</reference>
<sequence length="222" mass="23360">MISDILEVFSGEDFSTAFGETLVMVSLTILIGGIAGLALGTLLYTTRENGVLSNKFVYTILNILVNFVRPIPFIILIAAIGPLTLSVIGTTIGTEAAIFVMSIAATFGVARIVEQNLVSIDPGVIEAARAMGASPLQIIVSVIIREALGPLILGFTFIFIAVVDMSAMAGYIGGGGLGDFAITYGYNAFNPTITLAGTIVIILIVQVAQLLGNFLSKKIMRR</sequence>
<evidence type="ECO:0000256" key="2">
    <source>
        <dbReference type="ARBA" id="ARBA00022448"/>
    </source>
</evidence>
<dbReference type="eggNOG" id="COG2011">
    <property type="taxonomic scope" value="Bacteria"/>
</dbReference>
<keyword evidence="5 7" id="KW-1133">Transmembrane helix</keyword>
<dbReference type="InterPro" id="IPR000515">
    <property type="entry name" value="MetI-like"/>
</dbReference>
<dbReference type="SUPFAM" id="SSF161098">
    <property type="entry name" value="MetI-like"/>
    <property type="match status" value="1"/>
</dbReference>
<accession>L1M8B8</accession>
<dbReference type="OrthoDB" id="9793490at2"/>
<evidence type="ECO:0000256" key="6">
    <source>
        <dbReference type="ARBA" id="ARBA00023136"/>
    </source>
</evidence>
<organism evidence="9 10">
    <name type="scientific">Corynebacterium durum F0235</name>
    <dbReference type="NCBI Taxonomy" id="1035195"/>
    <lineage>
        <taxon>Bacteria</taxon>
        <taxon>Bacillati</taxon>
        <taxon>Actinomycetota</taxon>
        <taxon>Actinomycetes</taxon>
        <taxon>Mycobacteriales</taxon>
        <taxon>Corynebacteriaceae</taxon>
        <taxon>Corynebacterium</taxon>
    </lineage>
</organism>
<feature type="domain" description="ABC transmembrane type-1" evidence="8">
    <location>
        <begin position="18"/>
        <end position="212"/>
    </location>
</feature>
<keyword evidence="4 7" id="KW-0812">Transmembrane</keyword>
<evidence type="ECO:0000256" key="1">
    <source>
        <dbReference type="ARBA" id="ARBA00004651"/>
    </source>
</evidence>
<dbReference type="Pfam" id="PF00528">
    <property type="entry name" value="BPD_transp_1"/>
    <property type="match status" value="1"/>
</dbReference>
<feature type="transmembrane region" description="Helical" evidence="7">
    <location>
        <begin position="22"/>
        <end position="44"/>
    </location>
</feature>
<evidence type="ECO:0000259" key="8">
    <source>
        <dbReference type="PROSITE" id="PS50928"/>
    </source>
</evidence>
<keyword evidence="6 7" id="KW-0472">Membrane</keyword>
<proteinExistence type="inferred from homology"/>
<dbReference type="GO" id="GO:0048473">
    <property type="term" value="P:D-methionine transmembrane transport"/>
    <property type="evidence" value="ECO:0007669"/>
    <property type="project" value="TreeGrafter"/>
</dbReference>
<dbReference type="EMBL" id="AMEM01000044">
    <property type="protein sequence ID" value="EKX87493.1"/>
    <property type="molecule type" value="Genomic_DNA"/>
</dbReference>
<feature type="transmembrane region" description="Helical" evidence="7">
    <location>
        <begin position="151"/>
        <end position="173"/>
    </location>
</feature>
<dbReference type="PANTHER" id="PTHR30450">
    <property type="entry name" value="ABC TRANSPORTER PERMEASE"/>
    <property type="match status" value="1"/>
</dbReference>
<evidence type="ECO:0000256" key="3">
    <source>
        <dbReference type="ARBA" id="ARBA00022475"/>
    </source>
</evidence>
<evidence type="ECO:0000256" key="5">
    <source>
        <dbReference type="ARBA" id="ARBA00022989"/>
    </source>
</evidence>
<dbReference type="PANTHER" id="PTHR30450:SF14">
    <property type="entry name" value="TRANSPORTER, PERMEASE PROTEIN, PUTATIVE-RELATED"/>
    <property type="match status" value="1"/>
</dbReference>
<dbReference type="PATRIC" id="fig|1035195.3.peg.2528"/>
<dbReference type="InterPro" id="IPR051322">
    <property type="entry name" value="AA_ABC_Transporter_Permease"/>
</dbReference>
<comment type="subcellular location">
    <subcellularLocation>
        <location evidence="1 7">Cell membrane</location>
        <topology evidence="1 7">Multi-pass membrane protein</topology>
    </subcellularLocation>
</comment>
<feature type="transmembrane region" description="Helical" evidence="7">
    <location>
        <begin position="56"/>
        <end position="81"/>
    </location>
</feature>
<keyword evidence="3" id="KW-1003">Cell membrane</keyword>
<dbReference type="InterPro" id="IPR035906">
    <property type="entry name" value="MetI-like_sf"/>
</dbReference>
<protein>
    <submittedName>
        <fullName evidence="9">ABC transporter, permease protein</fullName>
    </submittedName>
</protein>
<dbReference type="GO" id="GO:0005886">
    <property type="term" value="C:plasma membrane"/>
    <property type="evidence" value="ECO:0007669"/>
    <property type="project" value="UniProtKB-SubCell"/>
</dbReference>
<dbReference type="CDD" id="cd06261">
    <property type="entry name" value="TM_PBP2"/>
    <property type="match status" value="1"/>
</dbReference>
<feature type="transmembrane region" description="Helical" evidence="7">
    <location>
        <begin position="87"/>
        <end position="110"/>
    </location>
</feature>
<comment type="similarity">
    <text evidence="7">Belongs to the binding-protein-dependent transport system permease family.</text>
</comment>
<name>L1M8B8_9CORY</name>
<evidence type="ECO:0000256" key="7">
    <source>
        <dbReference type="RuleBase" id="RU363032"/>
    </source>
</evidence>
<dbReference type="Gene3D" id="1.10.3720.10">
    <property type="entry name" value="MetI-like"/>
    <property type="match status" value="1"/>
</dbReference>
<evidence type="ECO:0000313" key="9">
    <source>
        <dbReference type="EMBL" id="EKX87493.1"/>
    </source>
</evidence>
<evidence type="ECO:0000256" key="4">
    <source>
        <dbReference type="ARBA" id="ARBA00022692"/>
    </source>
</evidence>
<keyword evidence="10" id="KW-1185">Reference proteome</keyword>
<gene>
    <name evidence="9" type="ORF">HMPREF9997_02819</name>
</gene>
<keyword evidence="2 7" id="KW-0813">Transport</keyword>
<dbReference type="PROSITE" id="PS50928">
    <property type="entry name" value="ABC_TM1"/>
    <property type="match status" value="1"/>
</dbReference>
<evidence type="ECO:0000313" key="10">
    <source>
        <dbReference type="Proteomes" id="UP000010445"/>
    </source>
</evidence>
<dbReference type="RefSeq" id="WP_006062622.1">
    <property type="nucleotide sequence ID" value="NZ_KB290826.1"/>
</dbReference>
<comment type="caution">
    <text evidence="9">The sequence shown here is derived from an EMBL/GenBank/DDBJ whole genome shotgun (WGS) entry which is preliminary data.</text>
</comment>
<dbReference type="Proteomes" id="UP000010445">
    <property type="component" value="Unassembled WGS sequence"/>
</dbReference>